<dbReference type="EMBL" id="CAJPWZ010001203">
    <property type="protein sequence ID" value="CAG2209582.1"/>
    <property type="molecule type" value="Genomic_DNA"/>
</dbReference>
<sequence length="344" mass="39208">MEWPSRMVLGKKSMRYYTLNLPIDLDALTFQISKYGTKNIDIGWTLSTNCQKDNKIEYKNETELILNYIWTNVIGNQTDSYICHRNFENDIDYLELIWKITSIWVGYDFDCYEVNSLKEGILESELISKNDLTKVLAFAVCFLGFMHPFIWYIFESIQVRKECDIFTYYKDVIDSEKPYGLVRCMRKCLYPGKGKTETENTEATDDQTTESTSDKTENTLLNTSIQAEDDPSVSNTAITSDITENTLLKTPNLARDDPAASNTAPTNDTTTLIEETNNDKSSDMTNEILSLDDTINKFEASSTCYTCCKRNENIVNDPVIPNNADTGDSNQHQNYGALKNSNPT</sequence>
<gene>
    <name evidence="2" type="ORF">MEDL_23713</name>
</gene>
<evidence type="ECO:0000313" key="2">
    <source>
        <dbReference type="EMBL" id="CAG2209582.1"/>
    </source>
</evidence>
<evidence type="ECO:0000256" key="1">
    <source>
        <dbReference type="SAM" id="MobiDB-lite"/>
    </source>
</evidence>
<feature type="region of interest" description="Disordered" evidence="1">
    <location>
        <begin position="194"/>
        <end position="218"/>
    </location>
</feature>
<comment type="caution">
    <text evidence="2">The sequence shown here is derived from an EMBL/GenBank/DDBJ whole genome shotgun (WGS) entry which is preliminary data.</text>
</comment>
<accession>A0A8S3RRR9</accession>
<protein>
    <submittedName>
        <fullName evidence="2">Uncharacterized protein</fullName>
    </submittedName>
</protein>
<dbReference type="Proteomes" id="UP000683360">
    <property type="component" value="Unassembled WGS sequence"/>
</dbReference>
<feature type="compositionally biased region" description="Polar residues" evidence="1">
    <location>
        <begin position="260"/>
        <end position="270"/>
    </location>
</feature>
<evidence type="ECO:0000313" key="3">
    <source>
        <dbReference type="Proteomes" id="UP000683360"/>
    </source>
</evidence>
<dbReference type="AlphaFoldDB" id="A0A8S3RRR9"/>
<feature type="region of interest" description="Disordered" evidence="1">
    <location>
        <begin position="248"/>
        <end position="270"/>
    </location>
</feature>
<feature type="compositionally biased region" description="Polar residues" evidence="1">
    <location>
        <begin position="323"/>
        <end position="344"/>
    </location>
</feature>
<proteinExistence type="predicted"/>
<organism evidence="2 3">
    <name type="scientific">Mytilus edulis</name>
    <name type="common">Blue mussel</name>
    <dbReference type="NCBI Taxonomy" id="6550"/>
    <lineage>
        <taxon>Eukaryota</taxon>
        <taxon>Metazoa</taxon>
        <taxon>Spiralia</taxon>
        <taxon>Lophotrochozoa</taxon>
        <taxon>Mollusca</taxon>
        <taxon>Bivalvia</taxon>
        <taxon>Autobranchia</taxon>
        <taxon>Pteriomorphia</taxon>
        <taxon>Mytilida</taxon>
        <taxon>Mytiloidea</taxon>
        <taxon>Mytilidae</taxon>
        <taxon>Mytilinae</taxon>
        <taxon>Mytilus</taxon>
    </lineage>
</organism>
<name>A0A8S3RRR9_MYTED</name>
<feature type="region of interest" description="Disordered" evidence="1">
    <location>
        <begin position="319"/>
        <end position="344"/>
    </location>
</feature>
<reference evidence="2" key="1">
    <citation type="submission" date="2021-03" db="EMBL/GenBank/DDBJ databases">
        <authorList>
            <person name="Bekaert M."/>
        </authorList>
    </citation>
    <scope>NUCLEOTIDE SEQUENCE</scope>
</reference>
<keyword evidence="3" id="KW-1185">Reference proteome</keyword>
<dbReference type="OrthoDB" id="6160294at2759"/>
<feature type="compositionally biased region" description="Acidic residues" evidence="1">
    <location>
        <begin position="199"/>
        <end position="208"/>
    </location>
</feature>